<dbReference type="EMBL" id="MN740762">
    <property type="protein sequence ID" value="QHS81945.1"/>
    <property type="molecule type" value="Genomic_DNA"/>
</dbReference>
<protein>
    <submittedName>
        <fullName evidence="1">Uncharacterized protein</fullName>
    </submittedName>
</protein>
<reference evidence="1" key="1">
    <citation type="journal article" date="2020" name="Nature">
        <title>Giant virus diversity and host interactions through global metagenomics.</title>
        <authorList>
            <person name="Schulz F."/>
            <person name="Roux S."/>
            <person name="Paez-Espino D."/>
            <person name="Jungbluth S."/>
            <person name="Walsh D.A."/>
            <person name="Denef V.J."/>
            <person name="McMahon K.D."/>
            <person name="Konstantinidis K.T."/>
            <person name="Eloe-Fadrosh E.A."/>
            <person name="Kyrpides N.C."/>
            <person name="Woyke T."/>
        </authorList>
    </citation>
    <scope>NUCLEOTIDE SEQUENCE</scope>
    <source>
        <strain evidence="1">GVMAG-S-1101165-79</strain>
    </source>
</reference>
<dbReference type="AlphaFoldDB" id="A0A6C0ARQ2"/>
<proteinExistence type="predicted"/>
<organism evidence="1">
    <name type="scientific">viral metagenome</name>
    <dbReference type="NCBI Taxonomy" id="1070528"/>
    <lineage>
        <taxon>unclassified sequences</taxon>
        <taxon>metagenomes</taxon>
        <taxon>organismal metagenomes</taxon>
    </lineage>
</organism>
<sequence>MSKVAIIYTGETRTIETTIQYFKNNVLLNSNYHVFGVVQSDNIEHHNHIIRETIGYNLKHLTWFDKNNPEWITLRENQIQKMHITDRWKDYLKTSGSMIEYYQMYLAYQSLEKYEIENNIKYDFVLRFRTDTVLKDSIDFDTIFEKTYIQNILYEIKDILSINTIISEEILDIFMNSFYSKNRILYKNCDVPKILVTDQLNKLLEISDEYQFIEELIIYLKNGNYMISFRKNLIYFLRRDLMNYIHVLGITYGDYLDEKNSYWFDAESQLENICARNNIDKFNSTTELEGNSLYNYQHLNYYNENGELKQDNYSFFIKRY</sequence>
<name>A0A6C0ARQ2_9ZZZZ</name>
<evidence type="ECO:0000313" key="1">
    <source>
        <dbReference type="EMBL" id="QHS81945.1"/>
    </source>
</evidence>
<accession>A0A6C0ARQ2</accession>